<dbReference type="PIRSF" id="PIRSF015578">
    <property type="entry name" value="Myoinos-ppht_syn"/>
    <property type="match status" value="1"/>
</dbReference>
<dbReference type="EMBL" id="JACHJL010000027">
    <property type="protein sequence ID" value="MBB5939741.1"/>
    <property type="molecule type" value="Genomic_DNA"/>
</dbReference>
<comment type="similarity">
    <text evidence="1">Belongs to the myo-inositol 1-phosphate synthase family.</text>
</comment>
<dbReference type="PANTHER" id="PTHR11510">
    <property type="entry name" value="MYO-INOSITOL-1 PHOSPHATE SYNTHASE"/>
    <property type="match status" value="1"/>
</dbReference>
<dbReference type="SUPFAM" id="SSF51735">
    <property type="entry name" value="NAD(P)-binding Rossmann-fold domains"/>
    <property type="match status" value="1"/>
</dbReference>
<dbReference type="SUPFAM" id="SSF55347">
    <property type="entry name" value="Glyceraldehyde-3-phosphate dehydrogenase-like, C-terminal domain"/>
    <property type="match status" value="1"/>
</dbReference>
<dbReference type="InterPro" id="IPR013021">
    <property type="entry name" value="Myo-inos-1-P_Synthase_GAPDH"/>
</dbReference>
<protein>
    <submittedName>
        <fullName evidence="3">Myo-inositol-1-phosphate synthase</fullName>
        <ecNumber evidence="3">5.5.1.4</ecNumber>
    </submittedName>
</protein>
<dbReference type="InterPro" id="IPR036291">
    <property type="entry name" value="NAD(P)-bd_dom_sf"/>
</dbReference>
<evidence type="ECO:0000256" key="1">
    <source>
        <dbReference type="ARBA" id="ARBA00010813"/>
    </source>
</evidence>
<name>A0A7W9QGL9_9ACTN</name>
<proteinExistence type="inferred from homology"/>
<evidence type="ECO:0000313" key="4">
    <source>
        <dbReference type="Proteomes" id="UP000588098"/>
    </source>
</evidence>
<dbReference type="Pfam" id="PF07994">
    <property type="entry name" value="NAD_binding_5"/>
    <property type="match status" value="1"/>
</dbReference>
<dbReference type="GO" id="GO:0008654">
    <property type="term" value="P:phospholipid biosynthetic process"/>
    <property type="evidence" value="ECO:0007669"/>
    <property type="project" value="InterPro"/>
</dbReference>
<dbReference type="InterPro" id="IPR002587">
    <property type="entry name" value="Myo-inos-1-P_Synthase"/>
</dbReference>
<dbReference type="Pfam" id="PF01658">
    <property type="entry name" value="Inos-1-P_synth"/>
    <property type="match status" value="1"/>
</dbReference>
<accession>A0A7W9QGL9</accession>
<organism evidence="3 4">
    <name type="scientific">Streptomyces zagrosensis</name>
    <dbReference type="NCBI Taxonomy" id="1042984"/>
    <lineage>
        <taxon>Bacteria</taxon>
        <taxon>Bacillati</taxon>
        <taxon>Actinomycetota</taxon>
        <taxon>Actinomycetes</taxon>
        <taxon>Kitasatosporales</taxon>
        <taxon>Streptomycetaceae</taxon>
        <taxon>Streptomyces</taxon>
    </lineage>
</organism>
<dbReference type="GO" id="GO:0006021">
    <property type="term" value="P:inositol biosynthetic process"/>
    <property type="evidence" value="ECO:0007669"/>
    <property type="project" value="InterPro"/>
</dbReference>
<dbReference type="Gene3D" id="3.40.50.720">
    <property type="entry name" value="NAD(P)-binding Rossmann-like Domain"/>
    <property type="match status" value="1"/>
</dbReference>
<comment type="caution">
    <text evidence="3">The sequence shown here is derived from an EMBL/GenBank/DDBJ whole genome shotgun (WGS) entry which is preliminary data.</text>
</comment>
<evidence type="ECO:0000313" key="3">
    <source>
        <dbReference type="EMBL" id="MBB5939741.1"/>
    </source>
</evidence>
<dbReference type="EC" id="5.5.1.4" evidence="3"/>
<evidence type="ECO:0000259" key="2">
    <source>
        <dbReference type="Pfam" id="PF01658"/>
    </source>
</evidence>
<reference evidence="3 4" key="1">
    <citation type="submission" date="2020-08" db="EMBL/GenBank/DDBJ databases">
        <title>Genomic Encyclopedia of Type Strains, Phase III (KMG-III): the genomes of soil and plant-associated and newly described type strains.</title>
        <authorList>
            <person name="Whitman W."/>
        </authorList>
    </citation>
    <scope>NUCLEOTIDE SEQUENCE [LARGE SCALE GENOMIC DNA]</scope>
    <source>
        <strain evidence="3 4">CECT 8305</strain>
    </source>
</reference>
<dbReference type="RefSeq" id="WP_312867140.1">
    <property type="nucleotide sequence ID" value="NZ_JACHJL010000027.1"/>
</dbReference>
<dbReference type="Proteomes" id="UP000588098">
    <property type="component" value="Unassembled WGS sequence"/>
</dbReference>
<dbReference type="Gene3D" id="3.30.360.10">
    <property type="entry name" value="Dihydrodipicolinate Reductase, domain 2"/>
    <property type="match status" value="1"/>
</dbReference>
<dbReference type="AlphaFoldDB" id="A0A7W9QGL9"/>
<keyword evidence="3" id="KW-0413">Isomerase</keyword>
<keyword evidence="4" id="KW-1185">Reference proteome</keyword>
<gene>
    <name evidence="3" type="ORF">FHS42_006837</name>
</gene>
<sequence length="394" mass="41345">MTQTGSRVGVWLIGARGAVATTAVVGASAMCAGLAEPTGCVTARAEFPDEHLPPLNTLVFGGHDLPGPALIERAQALVRDRALPAQLLEPCEKDLTAAEQEIREGYAGPMGGPRFTAGTSQAEVAGALAADIDDFRRRLGLARVVVVHVASTEPPVPPRAEHNDLEALERALPSVTDLLPPSSLYAYAALMAGCPYIDFTPSPGARLPALTALARRRELPLAGSDAKTGETLLQTALAPMFAARNLRVRAWSGTNLLGGGDGATLAAPGPAASKTLSKRRTLQQMVGDDIEGTVRIDCVPALGTWKTAWDHVAFDGFLGVRMSMQFTWQGCDCALAAPLVLDLARLTAAAHAAGLAGPLAPLAFFFKDPVDRPPADLADQYRDLRAFATALHAR</sequence>
<dbReference type="GO" id="GO:0004512">
    <property type="term" value="F:inositol-3-phosphate synthase activity"/>
    <property type="evidence" value="ECO:0007669"/>
    <property type="project" value="UniProtKB-EC"/>
</dbReference>
<feature type="domain" description="Myo-inositol-1-phosphate synthase GAPDH-like" evidence="2">
    <location>
        <begin position="229"/>
        <end position="332"/>
    </location>
</feature>